<evidence type="ECO:0000313" key="11">
    <source>
        <dbReference type="Proteomes" id="UP000325785"/>
    </source>
</evidence>
<feature type="transmembrane region" description="Helical" evidence="6">
    <location>
        <begin position="252"/>
        <end position="272"/>
    </location>
</feature>
<dbReference type="AlphaFoldDB" id="A0A0T5PDQ8"/>
<feature type="transmembrane region" description="Helical" evidence="6">
    <location>
        <begin position="98"/>
        <end position="115"/>
    </location>
</feature>
<proteinExistence type="inferred from homology"/>
<keyword evidence="3 6" id="KW-0812">Transmembrane</keyword>
<dbReference type="KEGG" id="rid:RIdsm_05135"/>
<dbReference type="OrthoDB" id="8478503at2"/>
<dbReference type="STRING" id="540747.SAMN04488031_102366"/>
<evidence type="ECO:0000256" key="1">
    <source>
        <dbReference type="ARBA" id="ARBA00004141"/>
    </source>
</evidence>
<evidence type="ECO:0000313" key="9">
    <source>
        <dbReference type="EMBL" id="QEW29292.1"/>
    </source>
</evidence>
<sequence length="316" mass="33659">MSPFKGIALKLCAVLLFIIMSSLIKATSEHVPPGEAVFFRSFFAIPVILAWLVIRRDLSTGLRVKSPMGHFWRGVVGTTAMALMFAGLGLLPLPEVTALSYTAPLLVVVFAAMFLDEKVGVFRIGAVALGLVGVLIVLAPRLTTLSGPTVQTAEAVGAVLVLLGATCAALAQIYIRKLVQTEQTSAIVFYFSMTSTILSLMTMLIGFALPGTPFAWVMPEGREAVLLILAGLFGGLAQIFITSAYRFADASVIAPFDYASMLFAIVIGYVIFDEVPTGPMLLGAALVILAGITIILRERHLGLQRGKAREAKTPQG</sequence>
<evidence type="ECO:0000313" key="10">
    <source>
        <dbReference type="Proteomes" id="UP000051401"/>
    </source>
</evidence>
<comment type="similarity">
    <text evidence="2">Belongs to the drug/metabolite transporter (DMT) superfamily. 10 TMS drug/metabolite exporter (DME) (TC 2.A.7.3) family.</text>
</comment>
<dbReference type="PANTHER" id="PTHR22911">
    <property type="entry name" value="ACYL-MALONYL CONDENSING ENZYME-RELATED"/>
    <property type="match status" value="1"/>
</dbReference>
<evidence type="ECO:0000256" key="4">
    <source>
        <dbReference type="ARBA" id="ARBA00022989"/>
    </source>
</evidence>
<name>A0A0T5PDQ8_9RHOB</name>
<reference evidence="9 11" key="2">
    <citation type="submission" date="2018-08" db="EMBL/GenBank/DDBJ databases">
        <title>Genetic Globetrotter - A new plasmid hitch-hiking vast phylogenetic and geographic distances.</title>
        <authorList>
            <person name="Vollmers J."/>
            <person name="Petersen J."/>
        </authorList>
    </citation>
    <scope>NUCLEOTIDE SEQUENCE [LARGE SCALE GENOMIC DNA]</scope>
    <source>
        <strain evidence="9 11">DSM 26383</strain>
    </source>
</reference>
<dbReference type="Proteomes" id="UP000051401">
    <property type="component" value="Unassembled WGS sequence"/>
</dbReference>
<keyword evidence="10" id="KW-1185">Reference proteome</keyword>
<dbReference type="InterPro" id="IPR037185">
    <property type="entry name" value="EmrE-like"/>
</dbReference>
<organism evidence="8 10">
    <name type="scientific">Roseovarius indicus</name>
    <dbReference type="NCBI Taxonomy" id="540747"/>
    <lineage>
        <taxon>Bacteria</taxon>
        <taxon>Pseudomonadati</taxon>
        <taxon>Pseudomonadota</taxon>
        <taxon>Alphaproteobacteria</taxon>
        <taxon>Rhodobacterales</taxon>
        <taxon>Roseobacteraceae</taxon>
        <taxon>Roseovarius</taxon>
    </lineage>
</organism>
<feature type="domain" description="EamA" evidence="7">
    <location>
        <begin position="157"/>
        <end position="295"/>
    </location>
</feature>
<feature type="domain" description="EamA" evidence="7">
    <location>
        <begin position="5"/>
        <end position="138"/>
    </location>
</feature>
<dbReference type="Pfam" id="PF00892">
    <property type="entry name" value="EamA"/>
    <property type="match status" value="2"/>
</dbReference>
<feature type="transmembrane region" description="Helical" evidence="6">
    <location>
        <begin position="155"/>
        <end position="175"/>
    </location>
</feature>
<dbReference type="RefSeq" id="WP_057812254.1">
    <property type="nucleotide sequence ID" value="NZ_CP031598.1"/>
</dbReference>
<evidence type="ECO:0000259" key="7">
    <source>
        <dbReference type="Pfam" id="PF00892"/>
    </source>
</evidence>
<comment type="subcellular location">
    <subcellularLocation>
        <location evidence="1">Membrane</location>
        <topology evidence="1">Multi-pass membrane protein</topology>
    </subcellularLocation>
</comment>
<evidence type="ECO:0000256" key="5">
    <source>
        <dbReference type="ARBA" id="ARBA00023136"/>
    </source>
</evidence>
<dbReference type="GO" id="GO:0016020">
    <property type="term" value="C:membrane"/>
    <property type="evidence" value="ECO:0007669"/>
    <property type="project" value="UniProtKB-SubCell"/>
</dbReference>
<accession>A0A0T5PDQ8</accession>
<evidence type="ECO:0000256" key="6">
    <source>
        <dbReference type="SAM" id="Phobius"/>
    </source>
</evidence>
<dbReference type="Proteomes" id="UP000325785">
    <property type="component" value="Chromosome"/>
</dbReference>
<feature type="transmembrane region" description="Helical" evidence="6">
    <location>
        <begin position="122"/>
        <end position="143"/>
    </location>
</feature>
<reference evidence="8 10" key="1">
    <citation type="submission" date="2015-04" db="EMBL/GenBank/DDBJ databases">
        <title>The draft genome sequence of Roseovarius indicus B108T.</title>
        <authorList>
            <person name="Li G."/>
            <person name="Lai Q."/>
            <person name="Shao Z."/>
            <person name="Yan P."/>
        </authorList>
    </citation>
    <scope>NUCLEOTIDE SEQUENCE [LARGE SCALE GENOMIC DNA]</scope>
    <source>
        <strain evidence="8 10">B108</strain>
    </source>
</reference>
<feature type="transmembrane region" description="Helical" evidence="6">
    <location>
        <begin position="36"/>
        <end position="54"/>
    </location>
</feature>
<dbReference type="SUPFAM" id="SSF103481">
    <property type="entry name" value="Multidrug resistance efflux transporter EmrE"/>
    <property type="match status" value="2"/>
</dbReference>
<dbReference type="EMBL" id="LAXI01000001">
    <property type="protein sequence ID" value="KRS19401.1"/>
    <property type="molecule type" value="Genomic_DNA"/>
</dbReference>
<dbReference type="PANTHER" id="PTHR22911:SF6">
    <property type="entry name" value="SOLUTE CARRIER FAMILY 35 MEMBER G1"/>
    <property type="match status" value="1"/>
</dbReference>
<evidence type="ECO:0000256" key="3">
    <source>
        <dbReference type="ARBA" id="ARBA00022692"/>
    </source>
</evidence>
<feature type="transmembrane region" description="Helical" evidence="6">
    <location>
        <begin position="278"/>
        <end position="296"/>
    </location>
</feature>
<feature type="transmembrane region" description="Helical" evidence="6">
    <location>
        <begin position="224"/>
        <end position="245"/>
    </location>
</feature>
<keyword evidence="5 6" id="KW-0472">Membrane</keyword>
<dbReference type="InterPro" id="IPR000620">
    <property type="entry name" value="EamA_dom"/>
</dbReference>
<feature type="transmembrane region" description="Helical" evidence="6">
    <location>
        <begin position="74"/>
        <end position="92"/>
    </location>
</feature>
<evidence type="ECO:0000313" key="8">
    <source>
        <dbReference type="EMBL" id="KRS19401.1"/>
    </source>
</evidence>
<keyword evidence="4 6" id="KW-1133">Transmembrane helix</keyword>
<dbReference type="EMBL" id="CP031598">
    <property type="protein sequence ID" value="QEW29292.1"/>
    <property type="molecule type" value="Genomic_DNA"/>
</dbReference>
<evidence type="ECO:0000256" key="2">
    <source>
        <dbReference type="ARBA" id="ARBA00009853"/>
    </source>
</evidence>
<feature type="transmembrane region" description="Helical" evidence="6">
    <location>
        <begin position="187"/>
        <end position="209"/>
    </location>
</feature>
<protein>
    <submittedName>
        <fullName evidence="9">Carboxylate/amino acid/amine transporter</fullName>
    </submittedName>
    <submittedName>
        <fullName evidence="8">Membrane protein</fullName>
    </submittedName>
</protein>
<dbReference type="PATRIC" id="fig|540747.5.peg.138"/>
<gene>
    <name evidence="9" type="ORF">RIdsm_05135</name>
    <name evidence="8" type="ORF">XM52_00685</name>
</gene>